<sequence length="115" mass="13397">MAQKYLSFQVYPIAVLPIKRNERHRIYQAEKQSKANILAHQLFVNIHTKAEGYRRFVSQIGNGTLMDPTSIRIYTDGSRVEREYTISMSEYVSDYRTVVVSYRQKYLPSGEQQSG</sequence>
<comment type="caution">
    <text evidence="1">The sequence shown here is derived from an EMBL/GenBank/DDBJ whole genome shotgun (WGS) entry which is preliminary data.</text>
</comment>
<dbReference type="EMBL" id="BGZK01004296">
    <property type="protein sequence ID" value="GBP08188.1"/>
    <property type="molecule type" value="Genomic_DNA"/>
</dbReference>
<gene>
    <name evidence="1" type="ORF">EVAR_73276_1</name>
</gene>
<proteinExistence type="predicted"/>
<protein>
    <submittedName>
        <fullName evidence="1">Uncharacterized protein</fullName>
    </submittedName>
</protein>
<keyword evidence="2" id="KW-1185">Reference proteome</keyword>
<evidence type="ECO:0000313" key="1">
    <source>
        <dbReference type="EMBL" id="GBP08188.1"/>
    </source>
</evidence>
<evidence type="ECO:0000313" key="2">
    <source>
        <dbReference type="Proteomes" id="UP000299102"/>
    </source>
</evidence>
<dbReference type="AlphaFoldDB" id="A0A4C1T412"/>
<organism evidence="1 2">
    <name type="scientific">Eumeta variegata</name>
    <name type="common">Bagworm moth</name>
    <name type="synonym">Eumeta japonica</name>
    <dbReference type="NCBI Taxonomy" id="151549"/>
    <lineage>
        <taxon>Eukaryota</taxon>
        <taxon>Metazoa</taxon>
        <taxon>Ecdysozoa</taxon>
        <taxon>Arthropoda</taxon>
        <taxon>Hexapoda</taxon>
        <taxon>Insecta</taxon>
        <taxon>Pterygota</taxon>
        <taxon>Neoptera</taxon>
        <taxon>Endopterygota</taxon>
        <taxon>Lepidoptera</taxon>
        <taxon>Glossata</taxon>
        <taxon>Ditrysia</taxon>
        <taxon>Tineoidea</taxon>
        <taxon>Psychidae</taxon>
        <taxon>Oiketicinae</taxon>
        <taxon>Eumeta</taxon>
    </lineage>
</organism>
<reference evidence="1 2" key="1">
    <citation type="journal article" date="2019" name="Commun. Biol.">
        <title>The bagworm genome reveals a unique fibroin gene that provides high tensile strength.</title>
        <authorList>
            <person name="Kono N."/>
            <person name="Nakamura H."/>
            <person name="Ohtoshi R."/>
            <person name="Tomita M."/>
            <person name="Numata K."/>
            <person name="Arakawa K."/>
        </authorList>
    </citation>
    <scope>NUCLEOTIDE SEQUENCE [LARGE SCALE GENOMIC DNA]</scope>
</reference>
<name>A0A4C1T412_EUMVA</name>
<accession>A0A4C1T412</accession>
<dbReference type="Proteomes" id="UP000299102">
    <property type="component" value="Unassembled WGS sequence"/>
</dbReference>